<name>A0ABX5HNQ2_ESCAL</name>
<evidence type="ECO:0000313" key="1">
    <source>
        <dbReference type="EMBL" id="PSY45658.1"/>
    </source>
</evidence>
<protein>
    <submittedName>
        <fullName evidence="1">Uncharacterized protein</fullName>
    </submittedName>
</protein>
<proteinExistence type="predicted"/>
<dbReference type="Proteomes" id="UP000240382">
    <property type="component" value="Unassembled WGS sequence"/>
</dbReference>
<sequence>MPTFVIPRVLIHYCKQSFVCEIRRNNSSGQDDELRATLLVTMGGFNWLALWGSRTVYAQHLLKR</sequence>
<evidence type="ECO:0000313" key="2">
    <source>
        <dbReference type="Proteomes" id="UP000240382"/>
    </source>
</evidence>
<keyword evidence="2" id="KW-1185">Reference proteome</keyword>
<reference evidence="1 2" key="1">
    <citation type="submission" date="2018-03" db="EMBL/GenBank/DDBJ databases">
        <title>Whole Genome Sequencing of Escherichia coli isolates from wildlife.</title>
        <authorList>
            <person name="Whitehouse C.A."/>
            <person name="Lacher D.W."/>
            <person name="Mammel M.K."/>
            <person name="Barnaba T."/>
            <person name="Lorch J.M."/>
        </authorList>
    </citation>
    <scope>NUCLEOTIDE SEQUENCE [LARGE SCALE GENOMIC DNA]</scope>
    <source>
        <strain evidence="1 2">20507-2</strain>
    </source>
</reference>
<accession>A0ABX5HNQ2</accession>
<comment type="caution">
    <text evidence="1">The sequence shown here is derived from an EMBL/GenBank/DDBJ whole genome shotgun (WGS) entry which is preliminary data.</text>
</comment>
<organism evidence="1 2">
    <name type="scientific">Escherichia albertii</name>
    <dbReference type="NCBI Taxonomy" id="208962"/>
    <lineage>
        <taxon>Bacteria</taxon>
        <taxon>Pseudomonadati</taxon>
        <taxon>Pseudomonadota</taxon>
        <taxon>Gammaproteobacteria</taxon>
        <taxon>Enterobacterales</taxon>
        <taxon>Enterobacteriaceae</taxon>
        <taxon>Escherichia</taxon>
    </lineage>
</organism>
<gene>
    <name evidence="1" type="ORF">C7B09_02265</name>
</gene>
<dbReference type="EMBL" id="PYQT01000001">
    <property type="protein sequence ID" value="PSY45658.1"/>
    <property type="molecule type" value="Genomic_DNA"/>
</dbReference>